<dbReference type="InterPro" id="IPR036345">
    <property type="entry name" value="ExoRNase_PH_dom2_sf"/>
</dbReference>
<dbReference type="FunFam" id="3.30.230.70:FF:000004">
    <property type="entry name" value="Exosome complex component Rrp41"/>
    <property type="match status" value="1"/>
</dbReference>
<evidence type="ECO:0000259" key="11">
    <source>
        <dbReference type="Pfam" id="PF03725"/>
    </source>
</evidence>
<feature type="domain" description="Exoribonuclease phosphorolytic" evidence="10">
    <location>
        <begin position="21"/>
        <end position="150"/>
    </location>
</feature>
<dbReference type="STRING" id="304371.MCP_2627"/>
<dbReference type="RefSeq" id="WP_012901373.1">
    <property type="nucleotide sequence ID" value="NC_013665.1"/>
</dbReference>
<dbReference type="HAMAP" id="MF_00591">
    <property type="entry name" value="Exosome_Rrp41"/>
    <property type="match status" value="1"/>
</dbReference>
<dbReference type="InterPro" id="IPR027408">
    <property type="entry name" value="PNPase/RNase_PH_dom_sf"/>
</dbReference>
<dbReference type="SUPFAM" id="SSF54211">
    <property type="entry name" value="Ribosomal protein S5 domain 2-like"/>
    <property type="match status" value="1"/>
</dbReference>
<dbReference type="Pfam" id="PF01138">
    <property type="entry name" value="RNase_PH"/>
    <property type="match status" value="1"/>
</dbReference>
<protein>
    <recommendedName>
        <fullName evidence="9">Exosome complex component Rrp41</fullName>
        <ecNumber evidence="9">3.1.13.-</ecNumber>
    </recommendedName>
</protein>
<evidence type="ECO:0000256" key="3">
    <source>
        <dbReference type="ARBA" id="ARBA00022722"/>
    </source>
</evidence>
<dbReference type="InterPro" id="IPR020568">
    <property type="entry name" value="Ribosomal_Su5_D2-typ_SF"/>
</dbReference>
<dbReference type="GO" id="GO:0000177">
    <property type="term" value="C:cytoplasmic exosome (RNase complex)"/>
    <property type="evidence" value="ECO:0007669"/>
    <property type="project" value="TreeGrafter"/>
</dbReference>
<dbReference type="KEGG" id="mpd:MCP_2627"/>
<dbReference type="InParanoid" id="D1Z1X7"/>
<comment type="similarity">
    <text evidence="9">Belongs to the RNase PH family. Rrp41 subfamily.</text>
</comment>
<dbReference type="GO" id="GO:0010467">
    <property type="term" value="P:gene expression"/>
    <property type="evidence" value="ECO:0007669"/>
    <property type="project" value="UniProtKB-ARBA"/>
</dbReference>
<dbReference type="InterPro" id="IPR011807">
    <property type="entry name" value="Rrp41"/>
</dbReference>
<comment type="function">
    <text evidence="7">Catalytic component of the exosome, which is a complex involved in RNA degradation. Has 3'-&gt;5' exoribonuclease activity. Can also synthesize heteromeric RNA-tails.</text>
</comment>
<evidence type="ECO:0000313" key="12">
    <source>
        <dbReference type="EMBL" id="BAI62699.1"/>
    </source>
</evidence>
<keyword evidence="13" id="KW-1185">Reference proteome</keyword>
<dbReference type="InterPro" id="IPR001247">
    <property type="entry name" value="ExoRNase_PH_dom1"/>
</dbReference>
<dbReference type="InterPro" id="IPR015847">
    <property type="entry name" value="ExoRNase_PH_dom2"/>
</dbReference>
<dbReference type="GO" id="GO:0003723">
    <property type="term" value="F:RNA binding"/>
    <property type="evidence" value="ECO:0007669"/>
    <property type="project" value="TreeGrafter"/>
</dbReference>
<evidence type="ECO:0000256" key="5">
    <source>
        <dbReference type="ARBA" id="ARBA00022835"/>
    </source>
</evidence>
<proteinExistence type="inferred from homology"/>
<dbReference type="Gene3D" id="3.30.230.70">
    <property type="entry name" value="GHMP Kinase, N-terminal domain"/>
    <property type="match status" value="1"/>
</dbReference>
<organism evidence="12 13">
    <name type="scientific">Methanocella paludicola (strain DSM 17711 / JCM 13418 / NBRC 101707 / SANAE)</name>
    <dbReference type="NCBI Taxonomy" id="304371"/>
    <lineage>
        <taxon>Archaea</taxon>
        <taxon>Methanobacteriati</taxon>
        <taxon>Methanobacteriota</taxon>
        <taxon>Stenosarchaea group</taxon>
        <taxon>Methanomicrobia</taxon>
        <taxon>Methanocellales</taxon>
        <taxon>Methanocellaceae</taxon>
        <taxon>Methanocella</taxon>
    </lineage>
</organism>
<evidence type="ECO:0000256" key="1">
    <source>
        <dbReference type="ARBA" id="ARBA00004496"/>
    </source>
</evidence>
<dbReference type="GeneID" id="8682355"/>
<dbReference type="SUPFAM" id="SSF55666">
    <property type="entry name" value="Ribonuclease PH domain 2-like"/>
    <property type="match status" value="1"/>
</dbReference>
<dbReference type="PANTHER" id="PTHR11953:SF0">
    <property type="entry name" value="EXOSOME COMPLEX COMPONENT RRP41"/>
    <property type="match status" value="1"/>
</dbReference>
<comment type="subunit">
    <text evidence="8 9">Component of the archaeal exosome complex. Forms a hexameric ring-like arrangement composed of 3 Rrp41-Rrp42 heterodimers. The hexameric ring associates with a trimer of Rrp4 and/or Csl4 subunits.</text>
</comment>
<reference evidence="13" key="3">
    <citation type="journal article" date="2011" name="PLoS ONE">
        <title>Genome sequence of a mesophilic hydrogenotrophic methanogen Methanocella paludicola, the first cultivated representative of the order Methanocellales.</title>
        <authorList>
            <person name="Sakai S."/>
            <person name="Takaki Y."/>
            <person name="Shimamura S."/>
            <person name="Sekine M."/>
            <person name="Tajima T."/>
            <person name="Kosugi H."/>
            <person name="Ichikawa N."/>
            <person name="Tasumi E."/>
            <person name="Hiraki A.T."/>
            <person name="Shimizu A."/>
            <person name="Kato Y."/>
            <person name="Nishiko R."/>
            <person name="Mori K."/>
            <person name="Fujita N."/>
            <person name="Imachi H."/>
            <person name="Takai K."/>
        </authorList>
    </citation>
    <scope>NUCLEOTIDE SEQUENCE [LARGE SCALE GENOMIC DNA]</scope>
    <source>
        <strain evidence="13">DSM 17711 / JCM 13418 / NBRC 101707 / SANAE</strain>
    </source>
</reference>
<keyword evidence="4 9" id="KW-0378">Hydrolase</keyword>
<dbReference type="EMBL" id="AP011532">
    <property type="protein sequence ID" value="BAI62699.1"/>
    <property type="molecule type" value="Genomic_DNA"/>
</dbReference>
<dbReference type="GO" id="GO:0000956">
    <property type="term" value="P:nuclear-transcribed mRNA catabolic process"/>
    <property type="evidence" value="ECO:0007669"/>
    <property type="project" value="UniProtKB-ARBA"/>
</dbReference>
<keyword evidence="2 9" id="KW-0963">Cytoplasm</keyword>
<dbReference type="PATRIC" id="fig|304371.9.peg.2684"/>
<dbReference type="GO" id="GO:0016075">
    <property type="term" value="P:rRNA catabolic process"/>
    <property type="evidence" value="ECO:0007669"/>
    <property type="project" value="TreeGrafter"/>
</dbReference>
<dbReference type="OrthoDB" id="24266at2157"/>
<dbReference type="InterPro" id="IPR050080">
    <property type="entry name" value="RNase_PH"/>
</dbReference>
<dbReference type="PANTHER" id="PTHR11953">
    <property type="entry name" value="EXOSOME COMPLEX COMPONENT"/>
    <property type="match status" value="1"/>
</dbReference>
<keyword evidence="5 9" id="KW-0271">Exosome</keyword>
<feature type="domain" description="Exoribonuclease phosphorolytic" evidence="11">
    <location>
        <begin position="153"/>
        <end position="216"/>
    </location>
</feature>
<dbReference type="GO" id="GO:0000175">
    <property type="term" value="F:3'-5'-RNA exonuclease activity"/>
    <property type="evidence" value="ECO:0007669"/>
    <property type="project" value="UniProtKB-UniRule"/>
</dbReference>
<dbReference type="Pfam" id="PF03725">
    <property type="entry name" value="RNase_PH_C"/>
    <property type="match status" value="1"/>
</dbReference>
<accession>D1Z1X7</accession>
<evidence type="ECO:0000256" key="7">
    <source>
        <dbReference type="ARBA" id="ARBA00058924"/>
    </source>
</evidence>
<reference evidence="12 13" key="2">
    <citation type="journal article" date="2008" name="Int. J. Syst. Evol. Microbiol.">
        <title>Methanocella paludicola gen. nov., sp. nov., a methane-producing archaeon, the first isolate of the lineage 'Rice Cluster I', and proposal of the new archaeal order Methanocellales ord. nov.</title>
        <authorList>
            <person name="Sakai S."/>
            <person name="Imachi H."/>
            <person name="Hanada S."/>
            <person name="Ohashi A."/>
            <person name="Harada H."/>
            <person name="Kamagata Y."/>
        </authorList>
    </citation>
    <scope>NUCLEOTIDE SEQUENCE [LARGE SCALE GENOMIC DNA]</scope>
    <source>
        <strain evidence="13">DSM 17711 / JCM 13418 / NBRC 101707 / SANAE</strain>
    </source>
</reference>
<dbReference type="AlphaFoldDB" id="D1Z1X7"/>
<keyword evidence="3 9" id="KW-0540">Nuclease</keyword>
<dbReference type="Proteomes" id="UP000001882">
    <property type="component" value="Chromosome"/>
</dbReference>
<dbReference type="eggNOG" id="arCOG01575">
    <property type="taxonomic scope" value="Archaea"/>
</dbReference>
<evidence type="ECO:0000256" key="6">
    <source>
        <dbReference type="ARBA" id="ARBA00022839"/>
    </source>
</evidence>
<gene>
    <name evidence="9" type="primary">rrp41</name>
    <name evidence="12" type="ordered locus">MCP_2627</name>
</gene>
<evidence type="ECO:0000256" key="4">
    <source>
        <dbReference type="ARBA" id="ARBA00022801"/>
    </source>
</evidence>
<evidence type="ECO:0000256" key="9">
    <source>
        <dbReference type="HAMAP-Rule" id="MF_00591"/>
    </source>
</evidence>
<dbReference type="CDD" id="cd11366">
    <property type="entry name" value="RNase_PH_archRRP41"/>
    <property type="match status" value="1"/>
</dbReference>
<dbReference type="NCBIfam" id="TIGR02065">
    <property type="entry name" value="ECX1"/>
    <property type="match status" value="1"/>
</dbReference>
<keyword evidence="6 9" id="KW-0269">Exonuclease</keyword>
<evidence type="ECO:0000259" key="10">
    <source>
        <dbReference type="Pfam" id="PF01138"/>
    </source>
</evidence>
<evidence type="ECO:0000256" key="2">
    <source>
        <dbReference type="ARBA" id="ARBA00022490"/>
    </source>
</evidence>
<reference evidence="12 13" key="1">
    <citation type="journal article" date="2007" name="Appl. Environ. Microbiol.">
        <title>Isolation of key methanogens for global methane emission from rice paddy fields: a novel isolate affiliated with the clone cluster rice cluster I.</title>
        <authorList>
            <person name="Sakai S."/>
            <person name="Imachi H."/>
            <person name="Sekiguchi Y."/>
            <person name="Ohashi A."/>
            <person name="Harada H."/>
            <person name="Kamagata Y."/>
        </authorList>
    </citation>
    <scope>NUCLEOTIDE SEQUENCE [LARGE SCALE GENOMIC DNA]</scope>
    <source>
        <strain evidence="13">DSM 17711 / JCM 13418 / NBRC 101707 / SANAE</strain>
    </source>
</reference>
<dbReference type="EC" id="3.1.13.-" evidence="9"/>
<evidence type="ECO:0000256" key="8">
    <source>
        <dbReference type="ARBA" id="ARBA00062149"/>
    </source>
</evidence>
<comment type="function">
    <text evidence="9">Catalytic component of the exosome, which is a complex involved in RNA degradation. Has 3'-&gt;5' exoribonuclease activity. Can also synthesize heteropolymeric RNA-tails.</text>
</comment>
<evidence type="ECO:0000313" key="13">
    <source>
        <dbReference type="Proteomes" id="UP000001882"/>
    </source>
</evidence>
<comment type="subcellular location">
    <subcellularLocation>
        <location evidence="1 9">Cytoplasm</location>
    </subcellularLocation>
</comment>
<sequence length="254" mass="27736">MTKPEKLMIDGKRLDGRGPNELRPIKFKAGVLKRADGSCYLEFGGNKVMAAVYGPREVHPRHLQNASRAIVRYRYNMAAFSVEERKRPGPDRRSIEISKVSREALESVVLEELYPRSAVDIFVEILQADAGTRVAGINAASVALADAGIPMRCLVSACSVGKIDGEVVLDLNKDEDNYGQADLPVAVNQFGEVTLCQMDGHLTEEEFGKALDMAVDGCKKLHEMQKQALVEKYGTMVAQPAEEEAKANGGVANE</sequence>
<name>D1Z1X7_METPS</name>